<dbReference type="SUPFAM" id="SSF55961">
    <property type="entry name" value="Bet v1-like"/>
    <property type="match status" value="1"/>
</dbReference>
<dbReference type="PANTHER" id="PTHR46374:SF1">
    <property type="entry name" value="START DOMAIN-CONTAINING PROTEIN"/>
    <property type="match status" value="1"/>
</dbReference>
<dbReference type="GeneID" id="102802922"/>
<keyword evidence="1" id="KW-0813">Transport</keyword>
<protein>
    <submittedName>
        <fullName evidence="7">StAR-related lipid transfer protein 5-like</fullName>
    </submittedName>
</protein>
<dbReference type="Proteomes" id="UP000694865">
    <property type="component" value="Unplaced"/>
</dbReference>
<dbReference type="RefSeq" id="XP_006824343.1">
    <property type="nucleotide sequence ID" value="XM_006824280.1"/>
</dbReference>
<dbReference type="Pfam" id="PF01852">
    <property type="entry name" value="START"/>
    <property type="match status" value="2"/>
</dbReference>
<keyword evidence="2" id="KW-0445">Lipid transport</keyword>
<proteinExistence type="predicted"/>
<evidence type="ECO:0000256" key="2">
    <source>
        <dbReference type="ARBA" id="ARBA00023055"/>
    </source>
</evidence>
<dbReference type="InterPro" id="IPR023393">
    <property type="entry name" value="START-like_dom_sf"/>
</dbReference>
<evidence type="ECO:0000256" key="1">
    <source>
        <dbReference type="ARBA" id="ARBA00022448"/>
    </source>
</evidence>
<accession>A0ABM0MWF2</accession>
<gene>
    <name evidence="7" type="primary">LOC102802922</name>
</gene>
<name>A0ABM0MWF2_SACKO</name>
<evidence type="ECO:0000313" key="6">
    <source>
        <dbReference type="Proteomes" id="UP000694865"/>
    </source>
</evidence>
<dbReference type="Gene3D" id="3.30.530.20">
    <property type="match status" value="2"/>
</dbReference>
<dbReference type="InterPro" id="IPR043556">
    <property type="entry name" value="StARD5/6"/>
</dbReference>
<dbReference type="CDD" id="cd00177">
    <property type="entry name" value="START"/>
    <property type="match status" value="1"/>
</dbReference>
<feature type="domain" description="START" evidence="5">
    <location>
        <begin position="97"/>
        <end position="171"/>
    </location>
</feature>
<comment type="function">
    <text evidence="4">May be involved in the intracellular transport of sterols or other lipids. May bind cholesterol or other sterols.</text>
</comment>
<dbReference type="InterPro" id="IPR002913">
    <property type="entry name" value="START_lipid-bd_dom"/>
</dbReference>
<reference evidence="7" key="1">
    <citation type="submission" date="2025-08" db="UniProtKB">
        <authorList>
            <consortium name="RefSeq"/>
        </authorList>
    </citation>
    <scope>IDENTIFICATION</scope>
    <source>
        <tissue evidence="7">Testes</tissue>
    </source>
</reference>
<sequence>MTDYKAIADGVIEKLFEFEKATDWTKAKETREITTFYKHSPELDGRMFKMEFVIDAPAEKVVDVIMDIEKHQKWNSSIETLSTIEQINEVLFTLHNNVSVDHPACPPVKKYVRARNYPSGHLLYKGDPNKTRLVNINQSEMHLSPKALVERLIPFLVPVYFNDLSKGVKEL</sequence>
<evidence type="ECO:0000256" key="4">
    <source>
        <dbReference type="ARBA" id="ARBA00024750"/>
    </source>
</evidence>
<keyword evidence="6" id="KW-1185">Reference proteome</keyword>
<keyword evidence="3" id="KW-0446">Lipid-binding</keyword>
<organism evidence="6 7">
    <name type="scientific">Saccoglossus kowalevskii</name>
    <name type="common">Acorn worm</name>
    <dbReference type="NCBI Taxonomy" id="10224"/>
    <lineage>
        <taxon>Eukaryota</taxon>
        <taxon>Metazoa</taxon>
        <taxon>Hemichordata</taxon>
        <taxon>Enteropneusta</taxon>
        <taxon>Harrimaniidae</taxon>
        <taxon>Saccoglossus</taxon>
    </lineage>
</organism>
<dbReference type="PROSITE" id="PS50848">
    <property type="entry name" value="START"/>
    <property type="match status" value="2"/>
</dbReference>
<feature type="domain" description="START" evidence="5">
    <location>
        <begin position="24"/>
        <end position="89"/>
    </location>
</feature>
<dbReference type="PANTHER" id="PTHR46374">
    <property type="entry name" value="PROTEIN CBG07384"/>
    <property type="match status" value="1"/>
</dbReference>
<evidence type="ECO:0000256" key="3">
    <source>
        <dbReference type="ARBA" id="ARBA00023121"/>
    </source>
</evidence>
<evidence type="ECO:0000313" key="7">
    <source>
        <dbReference type="RefSeq" id="XP_006824343.1"/>
    </source>
</evidence>
<evidence type="ECO:0000259" key="5">
    <source>
        <dbReference type="PROSITE" id="PS50848"/>
    </source>
</evidence>